<reference evidence="1 2" key="1">
    <citation type="submission" date="2019-01" db="EMBL/GenBank/DDBJ databases">
        <title>Weissella sp. nov., a novel lactic acid bacterium isolated from animal feces.</title>
        <authorList>
            <person name="Wang L.-T."/>
        </authorList>
    </citation>
    <scope>NUCLEOTIDE SEQUENCE [LARGE SCALE GENOMIC DNA]</scope>
    <source>
        <strain evidence="1 2">8H-2</strain>
    </source>
</reference>
<name>A0A6C2CA60_9LACO</name>
<comment type="caution">
    <text evidence="1">The sequence shown here is derived from an EMBL/GenBank/DDBJ whole genome shotgun (WGS) entry which is preliminary data.</text>
</comment>
<sequence length="100" mass="11352">MANIYDTKEKVQEYLRKNPMERGFYCNNKNTVRYLHTIGPMGKELFVGYVPKQAAINKLISKSKSMSVTAVNVRDSDIFDWFVNAEFLGATPEEAGLVRG</sequence>
<proteinExistence type="predicted"/>
<organism evidence="1 2">
    <name type="scientific">Weissella muntiaci</name>
    <dbReference type="NCBI Taxonomy" id="2508881"/>
    <lineage>
        <taxon>Bacteria</taxon>
        <taxon>Bacillati</taxon>
        <taxon>Bacillota</taxon>
        <taxon>Bacilli</taxon>
        <taxon>Lactobacillales</taxon>
        <taxon>Lactobacillaceae</taxon>
        <taxon>Weissella</taxon>
    </lineage>
</organism>
<dbReference type="Proteomes" id="UP000371977">
    <property type="component" value="Unassembled WGS sequence"/>
</dbReference>
<gene>
    <name evidence="1" type="ORF">ESZ50_01265</name>
</gene>
<protein>
    <submittedName>
        <fullName evidence="1">Uncharacterized protein</fullName>
    </submittedName>
</protein>
<evidence type="ECO:0000313" key="1">
    <source>
        <dbReference type="EMBL" id="TYC50874.1"/>
    </source>
</evidence>
<keyword evidence="2" id="KW-1185">Reference proteome</keyword>
<accession>A0A6C2CA60</accession>
<dbReference type="AlphaFoldDB" id="A0A6C2CA60"/>
<dbReference type="RefSeq" id="WP_148621784.1">
    <property type="nucleotide sequence ID" value="NZ_SDGZ01000004.1"/>
</dbReference>
<dbReference type="EMBL" id="SDGZ01000004">
    <property type="protein sequence ID" value="TYC50874.1"/>
    <property type="molecule type" value="Genomic_DNA"/>
</dbReference>
<evidence type="ECO:0000313" key="2">
    <source>
        <dbReference type="Proteomes" id="UP000371977"/>
    </source>
</evidence>